<evidence type="ECO:0000259" key="4">
    <source>
        <dbReference type="PROSITE" id="PS50949"/>
    </source>
</evidence>
<dbReference type="SUPFAM" id="SSF46785">
    <property type="entry name" value="Winged helix' DNA-binding domain"/>
    <property type="match status" value="1"/>
</dbReference>
<dbReference type="SUPFAM" id="SSF48008">
    <property type="entry name" value="GntR ligand-binding domain-like"/>
    <property type="match status" value="1"/>
</dbReference>
<dbReference type="CDD" id="cd07377">
    <property type="entry name" value="WHTH_GntR"/>
    <property type="match status" value="1"/>
</dbReference>
<feature type="domain" description="HTH gntR-type" evidence="4">
    <location>
        <begin position="20"/>
        <end position="87"/>
    </location>
</feature>
<dbReference type="InterPro" id="IPR036390">
    <property type="entry name" value="WH_DNA-bd_sf"/>
</dbReference>
<evidence type="ECO:0000256" key="3">
    <source>
        <dbReference type="ARBA" id="ARBA00023163"/>
    </source>
</evidence>
<sequence length="250" mass="26145">MPLTPAPNGMPGAVFRMARPSTVDLITAELRSAIFSGALPVGSPLGEVDIAAKLGVSRGPLREAAQRLVQEGALTALPGRGLRVSVIPVDGIADLYTERRAVECEAVRLIVKNRLPAAEQLESALAELRQASTRADALGIGDADIAFHQALVNAAQSPRLSRAMMTLALQTRIASFSADEGYAVPASVSPTYQALIDALSHHDAPGALAALDEQFDDAVARLTGRRDVETVETGAILAPPTLSRIDVADA</sequence>
<dbReference type="PANTHER" id="PTHR43537">
    <property type="entry name" value="TRANSCRIPTIONAL REGULATOR, GNTR FAMILY"/>
    <property type="match status" value="1"/>
</dbReference>
<dbReference type="Pfam" id="PF07729">
    <property type="entry name" value="FCD"/>
    <property type="match status" value="1"/>
</dbReference>
<organism evidence="5 6">
    <name type="scientific">Microbacterium aurugineum</name>
    <dbReference type="NCBI Taxonomy" id="2851642"/>
    <lineage>
        <taxon>Bacteria</taxon>
        <taxon>Bacillati</taxon>
        <taxon>Actinomycetota</taxon>
        <taxon>Actinomycetes</taxon>
        <taxon>Micrococcales</taxon>
        <taxon>Microbacteriaceae</taxon>
        <taxon>Microbacterium</taxon>
    </lineage>
</organism>
<evidence type="ECO:0000256" key="1">
    <source>
        <dbReference type="ARBA" id="ARBA00023015"/>
    </source>
</evidence>
<dbReference type="PANTHER" id="PTHR43537:SF5">
    <property type="entry name" value="UXU OPERON TRANSCRIPTIONAL REGULATOR"/>
    <property type="match status" value="1"/>
</dbReference>
<dbReference type="PROSITE" id="PS50949">
    <property type="entry name" value="HTH_GNTR"/>
    <property type="match status" value="1"/>
</dbReference>
<evidence type="ECO:0000313" key="6">
    <source>
        <dbReference type="Proteomes" id="UP000830631"/>
    </source>
</evidence>
<evidence type="ECO:0000256" key="2">
    <source>
        <dbReference type="ARBA" id="ARBA00023125"/>
    </source>
</evidence>
<protein>
    <submittedName>
        <fullName evidence="5">GntR family transcriptional regulator</fullName>
    </submittedName>
</protein>
<dbReference type="Gene3D" id="1.10.10.10">
    <property type="entry name" value="Winged helix-like DNA-binding domain superfamily/Winged helix DNA-binding domain"/>
    <property type="match status" value="1"/>
</dbReference>
<keyword evidence="3" id="KW-0804">Transcription</keyword>
<name>A0ABY4J4J2_9MICO</name>
<dbReference type="SMART" id="SM00895">
    <property type="entry name" value="FCD"/>
    <property type="match status" value="1"/>
</dbReference>
<dbReference type="InterPro" id="IPR011711">
    <property type="entry name" value="GntR_C"/>
</dbReference>
<evidence type="ECO:0000313" key="5">
    <source>
        <dbReference type="EMBL" id="UPL19077.1"/>
    </source>
</evidence>
<dbReference type="Pfam" id="PF00392">
    <property type="entry name" value="GntR"/>
    <property type="match status" value="1"/>
</dbReference>
<keyword evidence="2" id="KW-0238">DNA-binding</keyword>
<dbReference type="Proteomes" id="UP000830631">
    <property type="component" value="Chromosome"/>
</dbReference>
<dbReference type="Gene3D" id="1.20.120.530">
    <property type="entry name" value="GntR ligand-binding domain-like"/>
    <property type="match status" value="1"/>
</dbReference>
<keyword evidence="1" id="KW-0805">Transcription regulation</keyword>
<dbReference type="EMBL" id="CP078078">
    <property type="protein sequence ID" value="UPL19077.1"/>
    <property type="molecule type" value="Genomic_DNA"/>
</dbReference>
<dbReference type="RefSeq" id="WP_232762850.1">
    <property type="nucleotide sequence ID" value="NZ_CP078078.1"/>
</dbReference>
<dbReference type="InterPro" id="IPR000524">
    <property type="entry name" value="Tscrpt_reg_HTH_GntR"/>
</dbReference>
<dbReference type="InterPro" id="IPR008920">
    <property type="entry name" value="TF_FadR/GntR_C"/>
</dbReference>
<proteinExistence type="predicted"/>
<dbReference type="SMART" id="SM00345">
    <property type="entry name" value="HTH_GNTR"/>
    <property type="match status" value="1"/>
</dbReference>
<reference evidence="5 6" key="1">
    <citation type="submission" date="2021-06" db="EMBL/GenBank/DDBJ databases">
        <title>Genome-based taxonomic framework of Microbacterium strains isolated from marine environment, the description of four new species and reclassification of four preexisting species.</title>
        <authorList>
            <person name="Lee S.D."/>
            <person name="Kim S.-M."/>
            <person name="Byeon Y.-S."/>
            <person name="Yang H.L."/>
            <person name="Kim I.S."/>
        </authorList>
    </citation>
    <scope>NUCLEOTIDE SEQUENCE [LARGE SCALE GENOMIC DNA]</scope>
    <source>
        <strain evidence="5 6">KSW4-10</strain>
    </source>
</reference>
<gene>
    <name evidence="5" type="ORF">KV397_15545</name>
</gene>
<keyword evidence="6" id="KW-1185">Reference proteome</keyword>
<dbReference type="InterPro" id="IPR036388">
    <property type="entry name" value="WH-like_DNA-bd_sf"/>
</dbReference>
<accession>A0ABY4J4J2</accession>